<keyword evidence="2" id="KW-1185">Reference proteome</keyword>
<dbReference type="Proteomes" id="UP000634529">
    <property type="component" value="Unassembled WGS sequence"/>
</dbReference>
<gene>
    <name evidence="1" type="ORF">IFO66_08215</name>
</gene>
<protein>
    <submittedName>
        <fullName evidence="1">Uncharacterized protein</fullName>
    </submittedName>
</protein>
<dbReference type="RefSeq" id="WP_192024695.1">
    <property type="nucleotide sequence ID" value="NZ_JACYTN010000004.1"/>
</dbReference>
<dbReference type="EMBL" id="JACYTN010000004">
    <property type="protein sequence ID" value="MBD8498294.1"/>
    <property type="molecule type" value="Genomic_DNA"/>
</dbReference>
<organism evidence="1 2">
    <name type="scientific">Paenibacillus arenosi</name>
    <dbReference type="NCBI Taxonomy" id="2774142"/>
    <lineage>
        <taxon>Bacteria</taxon>
        <taxon>Bacillati</taxon>
        <taxon>Bacillota</taxon>
        <taxon>Bacilli</taxon>
        <taxon>Bacillales</taxon>
        <taxon>Paenibacillaceae</taxon>
        <taxon>Paenibacillus</taxon>
    </lineage>
</organism>
<comment type="caution">
    <text evidence="1">The sequence shown here is derived from an EMBL/GenBank/DDBJ whole genome shotgun (WGS) entry which is preliminary data.</text>
</comment>
<reference evidence="1 2" key="1">
    <citation type="submission" date="2020-09" db="EMBL/GenBank/DDBJ databases">
        <title>Paenibacillus sp. CAU 1523 isolated from sand of Haeundae Beach.</title>
        <authorList>
            <person name="Kim W."/>
        </authorList>
    </citation>
    <scope>NUCLEOTIDE SEQUENCE [LARGE SCALE GENOMIC DNA]</scope>
    <source>
        <strain evidence="1 2">CAU 1523</strain>
    </source>
</reference>
<evidence type="ECO:0000313" key="2">
    <source>
        <dbReference type="Proteomes" id="UP000634529"/>
    </source>
</evidence>
<sequence length="88" mass="10092">MGLGTSQVDKYLELLNYSKLKRKNLKESNEYLQVVERNINKFSTKELTVMRTELTALVETYKLSSIVTSMISTLVAIVDRLHLVGQKK</sequence>
<proteinExistence type="predicted"/>
<evidence type="ECO:0000313" key="1">
    <source>
        <dbReference type="EMBL" id="MBD8498294.1"/>
    </source>
</evidence>
<name>A0ABR9AVZ0_9BACL</name>
<accession>A0ABR9AVZ0</accession>